<dbReference type="EMBL" id="JAGPNK010000008">
    <property type="protein sequence ID" value="KAH7316916.1"/>
    <property type="molecule type" value="Genomic_DNA"/>
</dbReference>
<evidence type="ECO:0000313" key="2">
    <source>
        <dbReference type="EMBL" id="KAH7316916.1"/>
    </source>
</evidence>
<reference evidence="2" key="1">
    <citation type="journal article" date="2021" name="Nat. Commun.">
        <title>Genetic determinants of endophytism in the Arabidopsis root mycobiome.</title>
        <authorList>
            <person name="Mesny F."/>
            <person name="Miyauchi S."/>
            <person name="Thiergart T."/>
            <person name="Pickel B."/>
            <person name="Atanasova L."/>
            <person name="Karlsson M."/>
            <person name="Huettel B."/>
            <person name="Barry K.W."/>
            <person name="Haridas S."/>
            <person name="Chen C."/>
            <person name="Bauer D."/>
            <person name="Andreopoulos W."/>
            <person name="Pangilinan J."/>
            <person name="LaButti K."/>
            <person name="Riley R."/>
            <person name="Lipzen A."/>
            <person name="Clum A."/>
            <person name="Drula E."/>
            <person name="Henrissat B."/>
            <person name="Kohler A."/>
            <person name="Grigoriev I.V."/>
            <person name="Martin F.M."/>
            <person name="Hacquard S."/>
        </authorList>
    </citation>
    <scope>NUCLEOTIDE SEQUENCE</scope>
    <source>
        <strain evidence="2">MPI-CAGE-CH-0235</strain>
    </source>
</reference>
<dbReference type="OrthoDB" id="5216905at2759"/>
<gene>
    <name evidence="2" type="ORF">B0I35DRAFT_434219</name>
</gene>
<sequence>MKYMTFSFAAMSLAFGLATAVPTPQGGGSPTVTWGVTDFDLYSSASTGEASITFRTTAADNLDPNIYYLCSATVPAEADGGVPTMTRLPCDSPGLSFSFNPATEDSTTFPSLLIYTPSQLGVSVFRRDVLVLNNGTERWMGTSSFGISNIFDA</sequence>
<evidence type="ECO:0000256" key="1">
    <source>
        <dbReference type="SAM" id="SignalP"/>
    </source>
</evidence>
<proteinExistence type="predicted"/>
<keyword evidence="1" id="KW-0732">Signal</keyword>
<evidence type="ECO:0008006" key="4">
    <source>
        <dbReference type="Google" id="ProtNLM"/>
    </source>
</evidence>
<feature type="signal peptide" evidence="1">
    <location>
        <begin position="1"/>
        <end position="20"/>
    </location>
</feature>
<comment type="caution">
    <text evidence="2">The sequence shown here is derived from an EMBL/GenBank/DDBJ whole genome shotgun (WGS) entry which is preliminary data.</text>
</comment>
<name>A0A8K0SV48_9HYPO</name>
<keyword evidence="3" id="KW-1185">Reference proteome</keyword>
<evidence type="ECO:0000313" key="3">
    <source>
        <dbReference type="Proteomes" id="UP000813444"/>
    </source>
</evidence>
<dbReference type="AlphaFoldDB" id="A0A8K0SV48"/>
<organism evidence="2 3">
    <name type="scientific">Stachybotrys elegans</name>
    <dbReference type="NCBI Taxonomy" id="80388"/>
    <lineage>
        <taxon>Eukaryota</taxon>
        <taxon>Fungi</taxon>
        <taxon>Dikarya</taxon>
        <taxon>Ascomycota</taxon>
        <taxon>Pezizomycotina</taxon>
        <taxon>Sordariomycetes</taxon>
        <taxon>Hypocreomycetidae</taxon>
        <taxon>Hypocreales</taxon>
        <taxon>Stachybotryaceae</taxon>
        <taxon>Stachybotrys</taxon>
    </lineage>
</organism>
<protein>
    <recommendedName>
        <fullName evidence="4">AA1-like domain-containing protein</fullName>
    </recommendedName>
</protein>
<feature type="chain" id="PRO_5035481096" description="AA1-like domain-containing protein" evidence="1">
    <location>
        <begin position="21"/>
        <end position="153"/>
    </location>
</feature>
<dbReference type="Proteomes" id="UP000813444">
    <property type="component" value="Unassembled WGS sequence"/>
</dbReference>
<accession>A0A8K0SV48</accession>